<dbReference type="HOGENOM" id="CLU_1472307_0_0_7"/>
<proteinExistence type="predicted"/>
<dbReference type="eggNOG" id="COG3119">
    <property type="taxonomic scope" value="Bacteria"/>
</dbReference>
<protein>
    <submittedName>
        <fullName evidence="1">Uncharacterized protein</fullName>
    </submittedName>
</protein>
<sequence length="188" mass="19092">MRIGLASDSDGDVDALLRALDVLARAGVDRVFFLGRRLADLDAALARRAAAGPDPLAGRVVRVASRADPERAAGAPAKVIDLLDGLLCCAVHDKAELTRDDIANATLLLHGRAPRGALVAIGPRCFVAPGRVRAAAATPGSAAAEPPTCAVLELGPDGFALAVLGLDGAELRRERAAAAGGGGRISVR</sequence>
<evidence type="ECO:0000313" key="1">
    <source>
        <dbReference type="EMBL" id="ABC82180.1"/>
    </source>
</evidence>
<dbReference type="Proteomes" id="UP000001935">
    <property type="component" value="Chromosome"/>
</dbReference>
<dbReference type="EMBL" id="CP000251">
    <property type="protein sequence ID" value="ABC82180.1"/>
    <property type="molecule type" value="Genomic_DNA"/>
</dbReference>
<evidence type="ECO:0000313" key="2">
    <source>
        <dbReference type="Proteomes" id="UP000001935"/>
    </source>
</evidence>
<dbReference type="STRING" id="290397.Adeh_2410"/>
<accession>Q2IKJ7</accession>
<gene>
    <name evidence="1" type="ordered locus">Adeh_2410</name>
</gene>
<dbReference type="RefSeq" id="WP_011421462.1">
    <property type="nucleotide sequence ID" value="NC_007760.1"/>
</dbReference>
<dbReference type="KEGG" id="ade:Adeh_2410"/>
<name>Q2IKJ7_ANADE</name>
<organism evidence="1 2">
    <name type="scientific">Anaeromyxobacter dehalogenans (strain 2CP-C)</name>
    <dbReference type="NCBI Taxonomy" id="290397"/>
    <lineage>
        <taxon>Bacteria</taxon>
        <taxon>Pseudomonadati</taxon>
        <taxon>Myxococcota</taxon>
        <taxon>Myxococcia</taxon>
        <taxon>Myxococcales</taxon>
        <taxon>Cystobacterineae</taxon>
        <taxon>Anaeromyxobacteraceae</taxon>
        <taxon>Anaeromyxobacter</taxon>
    </lineage>
</organism>
<reference evidence="1 2" key="1">
    <citation type="submission" date="2006-01" db="EMBL/GenBank/DDBJ databases">
        <title>Complete sequence of Anaeromyxobacter dehalogenans 2CP-C.</title>
        <authorList>
            <consortium name="US DOE Joint Genome Institute"/>
            <person name="Copeland A."/>
            <person name="Lucas S."/>
            <person name="Lapidus A."/>
            <person name="Barry K."/>
            <person name="Detter J.C."/>
            <person name="Glavina T."/>
            <person name="Hammon N."/>
            <person name="Israni S."/>
            <person name="Pitluck S."/>
            <person name="Brettin T."/>
            <person name="Bruce D."/>
            <person name="Han C."/>
            <person name="Tapia R."/>
            <person name="Gilna P."/>
            <person name="Kiss H."/>
            <person name="Schmutz J."/>
            <person name="Larimer F."/>
            <person name="Land M."/>
            <person name="Kyrpides N."/>
            <person name="Anderson I."/>
            <person name="Sanford R.A."/>
            <person name="Ritalahti K.M."/>
            <person name="Thomas H.S."/>
            <person name="Kirby J.R."/>
            <person name="Zhulin I.B."/>
            <person name="Loeffler F.E."/>
            <person name="Richardson P."/>
        </authorList>
    </citation>
    <scope>NUCLEOTIDE SEQUENCE [LARGE SCALE GENOMIC DNA]</scope>
    <source>
        <strain evidence="1 2">2CP-C</strain>
    </source>
</reference>
<dbReference type="OrthoDB" id="5496890at2"/>
<dbReference type="AlphaFoldDB" id="Q2IKJ7"/>